<dbReference type="PROSITE" id="PS51757">
    <property type="entry name" value="TH1"/>
    <property type="match status" value="1"/>
</dbReference>
<dbReference type="Pfam" id="PF00063">
    <property type="entry name" value="Myosin_head"/>
    <property type="match status" value="1"/>
</dbReference>
<evidence type="ECO:0000256" key="2">
    <source>
        <dbReference type="ARBA" id="ARBA00022741"/>
    </source>
</evidence>
<dbReference type="Gene3D" id="3.40.850.10">
    <property type="entry name" value="Kinesin motor domain"/>
    <property type="match status" value="1"/>
</dbReference>
<evidence type="ECO:0000256" key="7">
    <source>
        <dbReference type="PROSITE-ProRule" id="PRU00192"/>
    </source>
</evidence>
<dbReference type="GO" id="GO:0005524">
    <property type="term" value="F:ATP binding"/>
    <property type="evidence" value="ECO:0007669"/>
    <property type="project" value="UniProtKB-KW"/>
</dbReference>
<feature type="domain" description="Myosin motor" evidence="11">
    <location>
        <begin position="1"/>
        <end position="285"/>
    </location>
</feature>
<dbReference type="Pfam" id="PF06017">
    <property type="entry name" value="Myosin_TH1"/>
    <property type="match status" value="1"/>
</dbReference>
<evidence type="ECO:0000256" key="5">
    <source>
        <dbReference type="ARBA" id="ARBA00023175"/>
    </source>
</evidence>
<dbReference type="Pfam" id="PF00018">
    <property type="entry name" value="SH3_1"/>
    <property type="match status" value="1"/>
</dbReference>
<dbReference type="PROSITE" id="PS51456">
    <property type="entry name" value="MYOSIN_MOTOR"/>
    <property type="match status" value="1"/>
</dbReference>
<dbReference type="GO" id="GO:0016459">
    <property type="term" value="C:myosin complex"/>
    <property type="evidence" value="ECO:0007669"/>
    <property type="project" value="UniProtKB-KW"/>
</dbReference>
<keyword evidence="2" id="KW-0547">Nucleotide-binding</keyword>
<dbReference type="SUPFAM" id="SSF50044">
    <property type="entry name" value="SH3-domain"/>
    <property type="match status" value="1"/>
</dbReference>
<comment type="similarity">
    <text evidence="8">Belongs to the TRAFAC class myosin-kinesin ATPase superfamily. Myosin family.</text>
</comment>
<reference evidence="13 14" key="1">
    <citation type="journal article" date="2024" name="Ann. Entomol. Soc. Am.">
        <title>Genomic analyses of the southern and eastern yellowjacket wasps (Hymenoptera: Vespidae) reveal evolutionary signatures of social life.</title>
        <authorList>
            <person name="Catto M.A."/>
            <person name="Caine P.B."/>
            <person name="Orr S.E."/>
            <person name="Hunt B.G."/>
            <person name="Goodisman M.A.D."/>
        </authorList>
    </citation>
    <scope>NUCLEOTIDE SEQUENCE [LARGE SCALE GENOMIC DNA]</scope>
    <source>
        <strain evidence="13">233</strain>
        <tissue evidence="13">Head and thorax</tissue>
    </source>
</reference>
<feature type="compositionally biased region" description="Polar residues" evidence="9">
    <location>
        <begin position="621"/>
        <end position="641"/>
    </location>
</feature>
<name>A0ABD1ZZJ6_VESSQ</name>
<evidence type="ECO:0000313" key="14">
    <source>
        <dbReference type="Proteomes" id="UP001607302"/>
    </source>
</evidence>
<comment type="caution">
    <text evidence="13">The sequence shown here is derived from an EMBL/GenBank/DDBJ whole genome shotgun (WGS) entry which is preliminary data.</text>
</comment>
<evidence type="ECO:0000313" key="13">
    <source>
        <dbReference type="EMBL" id="KAL2713804.1"/>
    </source>
</evidence>
<evidence type="ECO:0000256" key="9">
    <source>
        <dbReference type="SAM" id="MobiDB-lite"/>
    </source>
</evidence>
<dbReference type="Proteomes" id="UP001607302">
    <property type="component" value="Unassembled WGS sequence"/>
</dbReference>
<dbReference type="Gene3D" id="2.30.30.40">
    <property type="entry name" value="SH3 Domains"/>
    <property type="match status" value="1"/>
</dbReference>
<protein>
    <submittedName>
        <fullName evidence="13">Unconventional myosin-Ie-like</fullName>
    </submittedName>
</protein>
<gene>
    <name evidence="13" type="ORF">V1478_016361</name>
</gene>
<keyword evidence="5" id="KW-0505">Motor protein</keyword>
<dbReference type="SMART" id="SM00242">
    <property type="entry name" value="MYSc"/>
    <property type="match status" value="1"/>
</dbReference>
<evidence type="ECO:0000256" key="6">
    <source>
        <dbReference type="ARBA" id="ARBA00023203"/>
    </source>
</evidence>
<sequence>TILKTTIYDHVSMYEEYVAENIRWTPIEYFNNAIVVELLEGKRPPGLFLVLDDICATLHGSSSGADSGLQKKLTAAANQHAHFQNTAEGFAILHYAGVVSYSVDGFCDKNRDVLFLDLIELMQTSTNPLVRTLYPPEKDSYKTKTLQKSRPTTAGNKIRTQASRLVGQLMRCTPHYIRCIKPNETKKPRDWDQVRVKHQVEYLGLKENIRVRRAGFAYRRPFAKFLHRYAILTKETWPRWSGDEKRGVEYILGSINIDRSQYQLGRSKLFIKAPETLFMLEEARDRKYNLYARIIQKAFKKYFTRKRQAQQKQEAADLLFGHKERRRASLNRNFVGDYIGMEAKPLTMNLIGRREKVLFAEIVKKYDRRFKVCRRDLVLTGKFLYLIGREEIKKGPEKGKTVEIIKRKLSFDQISHVSLSTLQDDFVVIHTKEDYASLLELVFKTEFLSLFSKKYMEEVGHALIIRFNNNIEYKVKKEGWGGGGTRQLKFTQIDYGEKEILKSSGKVLNISIGPGLPSTTKPNPNRSTTMNFYTYKDNAQSNQTSRAIGKPYNPVSHVRSIDNTDQRENDQTSSIRPNVSAGRPAPRPVAATRTVNSNTANPVSNGRPSIPPNRPNFRPAQFQNSTKDTTTIKSTNKQPNKLQSSITMMGMFTNPGGGPRGLLKFPPPPTEPPPMQDNTRTSTQFKLPSLNSTEYNNNNNNDQNFLNSRIKRMEGATAKERNVPRTLINSNQTPPQKPPPPNLPKVKAIYDYSPQDLDELALKEGDIIEVLKEHEGGWWHGRLKGKTGLFPSNYVAKI</sequence>
<dbReference type="EMBL" id="JAUDFV010000157">
    <property type="protein sequence ID" value="KAL2713804.1"/>
    <property type="molecule type" value="Genomic_DNA"/>
</dbReference>
<dbReference type="InterPro" id="IPR027417">
    <property type="entry name" value="P-loop_NTPase"/>
</dbReference>
<organism evidence="13 14">
    <name type="scientific">Vespula squamosa</name>
    <name type="common">Southern yellow jacket</name>
    <name type="synonym">Wasp</name>
    <dbReference type="NCBI Taxonomy" id="30214"/>
    <lineage>
        <taxon>Eukaryota</taxon>
        <taxon>Metazoa</taxon>
        <taxon>Ecdysozoa</taxon>
        <taxon>Arthropoda</taxon>
        <taxon>Hexapoda</taxon>
        <taxon>Insecta</taxon>
        <taxon>Pterygota</taxon>
        <taxon>Neoptera</taxon>
        <taxon>Endopterygota</taxon>
        <taxon>Hymenoptera</taxon>
        <taxon>Apocrita</taxon>
        <taxon>Aculeata</taxon>
        <taxon>Vespoidea</taxon>
        <taxon>Vespidae</taxon>
        <taxon>Vespinae</taxon>
        <taxon>Vespula</taxon>
    </lineage>
</organism>
<dbReference type="InterPro" id="IPR036028">
    <property type="entry name" value="SH3-like_dom_sf"/>
</dbReference>
<keyword evidence="3" id="KW-0067">ATP-binding</keyword>
<keyword evidence="6 8" id="KW-0009">Actin-binding</keyword>
<evidence type="ECO:0000256" key="8">
    <source>
        <dbReference type="PROSITE-ProRule" id="PRU00782"/>
    </source>
</evidence>
<dbReference type="PANTHER" id="PTHR13140:SF729">
    <property type="entry name" value="UNCONVENTIONAL MYOSIN-IE"/>
    <property type="match status" value="1"/>
</dbReference>
<dbReference type="GO" id="GO:0003779">
    <property type="term" value="F:actin binding"/>
    <property type="evidence" value="ECO:0007669"/>
    <property type="project" value="UniProtKB-KW"/>
</dbReference>
<evidence type="ECO:0000256" key="3">
    <source>
        <dbReference type="ARBA" id="ARBA00022840"/>
    </source>
</evidence>
<keyword evidence="1 7" id="KW-0728">SH3 domain</keyword>
<feature type="compositionally biased region" description="Basic and acidic residues" evidence="9">
    <location>
        <begin position="559"/>
        <end position="570"/>
    </location>
</feature>
<evidence type="ECO:0000259" key="12">
    <source>
        <dbReference type="PROSITE" id="PS51757"/>
    </source>
</evidence>
<dbReference type="GO" id="GO:0016192">
    <property type="term" value="P:vesicle-mediated transport"/>
    <property type="evidence" value="ECO:0007669"/>
    <property type="project" value="UniProtKB-ARBA"/>
</dbReference>
<proteinExistence type="inferred from homology"/>
<dbReference type="Gene3D" id="1.20.5.4820">
    <property type="match status" value="1"/>
</dbReference>
<dbReference type="AlphaFoldDB" id="A0ABD1ZZJ6"/>
<feature type="region of interest" description="Disordered" evidence="9">
    <location>
        <begin position="540"/>
        <end position="641"/>
    </location>
</feature>
<evidence type="ECO:0000256" key="4">
    <source>
        <dbReference type="ARBA" id="ARBA00023123"/>
    </source>
</evidence>
<feature type="region of interest" description="Disordered" evidence="9">
    <location>
        <begin position="717"/>
        <end position="744"/>
    </location>
</feature>
<dbReference type="InterPro" id="IPR001609">
    <property type="entry name" value="Myosin_head_motor_dom-like"/>
</dbReference>
<dbReference type="InterPro" id="IPR036961">
    <property type="entry name" value="Kinesin_motor_dom_sf"/>
</dbReference>
<evidence type="ECO:0000256" key="1">
    <source>
        <dbReference type="ARBA" id="ARBA00022443"/>
    </source>
</evidence>
<keyword evidence="14" id="KW-1185">Reference proteome</keyword>
<comment type="caution">
    <text evidence="8">Lacks conserved residue(s) required for the propagation of feature annotation.</text>
</comment>
<accession>A0ABD1ZZJ6</accession>
<feature type="domain" description="TH1" evidence="12">
    <location>
        <begin position="323"/>
        <end position="514"/>
    </location>
</feature>
<dbReference type="PROSITE" id="PS50002">
    <property type="entry name" value="SH3"/>
    <property type="match status" value="1"/>
</dbReference>
<feature type="region of interest" description="Actin-binding" evidence="8">
    <location>
        <begin position="162"/>
        <end position="184"/>
    </location>
</feature>
<feature type="compositionally biased region" description="Polar residues" evidence="9">
    <location>
        <begin position="593"/>
        <end position="607"/>
    </location>
</feature>
<dbReference type="SUPFAM" id="SSF52540">
    <property type="entry name" value="P-loop containing nucleoside triphosphate hydrolases"/>
    <property type="match status" value="1"/>
</dbReference>
<feature type="domain" description="SH3" evidence="10">
    <location>
        <begin position="741"/>
        <end position="798"/>
    </location>
</feature>
<evidence type="ECO:0000259" key="10">
    <source>
        <dbReference type="PROSITE" id="PS50002"/>
    </source>
</evidence>
<dbReference type="Gene3D" id="1.20.58.530">
    <property type="match status" value="1"/>
</dbReference>
<dbReference type="InterPro" id="IPR010926">
    <property type="entry name" value="Myosin_TH1"/>
</dbReference>
<feature type="non-terminal residue" evidence="13">
    <location>
        <position position="1"/>
    </location>
</feature>
<dbReference type="InterPro" id="IPR001452">
    <property type="entry name" value="SH3_domain"/>
</dbReference>
<keyword evidence="4 8" id="KW-0518">Myosin</keyword>
<evidence type="ECO:0000259" key="11">
    <source>
        <dbReference type="PROSITE" id="PS51456"/>
    </source>
</evidence>
<dbReference type="PRINTS" id="PR00452">
    <property type="entry name" value="SH3DOMAIN"/>
</dbReference>
<dbReference type="PANTHER" id="PTHR13140">
    <property type="entry name" value="MYOSIN"/>
    <property type="match status" value="1"/>
</dbReference>
<dbReference type="SMART" id="SM00326">
    <property type="entry name" value="SH3"/>
    <property type="match status" value="1"/>
</dbReference>
<dbReference type="FunFam" id="2.30.30.40:FF:000072">
    <property type="entry name" value="Unconventional Myosin IB"/>
    <property type="match status" value="1"/>
</dbReference>